<name>A0A7J0DE49_9ERIC</name>
<dbReference type="OrthoDB" id="1871818at2759"/>
<dbReference type="AlphaFoldDB" id="A0A7J0DE49"/>
<dbReference type="NCBIfam" id="TIGR00756">
    <property type="entry name" value="PPR"/>
    <property type="match status" value="4"/>
</dbReference>
<dbReference type="PANTHER" id="PTHR47926:SF347">
    <property type="entry name" value="PENTATRICOPEPTIDE REPEAT-CONTAINING PROTEIN"/>
    <property type="match status" value="1"/>
</dbReference>
<dbReference type="GO" id="GO:0009451">
    <property type="term" value="P:RNA modification"/>
    <property type="evidence" value="ECO:0007669"/>
    <property type="project" value="InterPro"/>
</dbReference>
<dbReference type="EMBL" id="BJWL01000165">
    <property type="protein sequence ID" value="GFS32602.1"/>
    <property type="molecule type" value="Genomic_DNA"/>
</dbReference>
<dbReference type="InterPro" id="IPR002885">
    <property type="entry name" value="PPR_rpt"/>
</dbReference>
<gene>
    <name evidence="3" type="ORF">Acr_00g0023420</name>
</gene>
<evidence type="ECO:0000256" key="1">
    <source>
        <dbReference type="ARBA" id="ARBA00022737"/>
    </source>
</evidence>
<protein>
    <submittedName>
        <fullName evidence="3">PPR superfamily protein</fullName>
    </submittedName>
</protein>
<dbReference type="PANTHER" id="PTHR47926">
    <property type="entry name" value="PENTATRICOPEPTIDE REPEAT-CONTAINING PROTEIN"/>
    <property type="match status" value="1"/>
</dbReference>
<proteinExistence type="predicted"/>
<dbReference type="FunFam" id="1.25.40.10:FF:000073">
    <property type="entry name" value="Pentatricopeptide repeat-containing protein chloroplastic"/>
    <property type="match status" value="1"/>
</dbReference>
<dbReference type="Gene3D" id="1.25.40.10">
    <property type="entry name" value="Tetratricopeptide repeat domain"/>
    <property type="match status" value="5"/>
</dbReference>
<dbReference type="PROSITE" id="PS51375">
    <property type="entry name" value="PPR"/>
    <property type="match status" value="5"/>
</dbReference>
<comment type="caution">
    <text evidence="3">The sequence shown here is derived from an EMBL/GenBank/DDBJ whole genome shotgun (WGS) entry which is preliminary data.</text>
</comment>
<reference evidence="4" key="1">
    <citation type="submission" date="2019-07" db="EMBL/GenBank/DDBJ databases">
        <title>De Novo Assembly of kiwifruit Actinidia rufa.</title>
        <authorList>
            <person name="Sugita-Konishi S."/>
            <person name="Sato K."/>
            <person name="Mori E."/>
            <person name="Abe Y."/>
            <person name="Kisaki G."/>
            <person name="Hamano K."/>
            <person name="Suezawa K."/>
            <person name="Otani M."/>
            <person name="Fukuda T."/>
            <person name="Manabe T."/>
            <person name="Gomi K."/>
            <person name="Tabuchi M."/>
            <person name="Akimitsu K."/>
            <person name="Kataoka I."/>
        </authorList>
    </citation>
    <scope>NUCLEOTIDE SEQUENCE [LARGE SCALE GENOMIC DNA]</scope>
    <source>
        <strain evidence="4">cv. Fuchu</strain>
    </source>
</reference>
<sequence length="609" mass="68244">MHHQLIKRLTSITGSSLSSSSQVKSRVKDLVSKGLYDQALLIYKYKQLHHPTPSILPSLIKASFYAQNQHVALQLHCASLKTAAHFEPIVSNSLITMYAKFSHVQCARKVFDKMPQRDNITWSSMVNCYTQNGYYTESLQMFKDMYVQGFAAKPELIASVLSACVRTGDFGVGREIHALVVVNGWMEESVFLSTALVDLYLRCHESLMAFQVFERMEVKNEVSWTAMISGCATCKNYGIALDCFRAMQVEGIKPNRVTLVAILPLCIELGCLRHGKEIHSFAFRHGFNYEIRMSSALIHMYGKCGGSLRTIQLIFERSTTKDVVIWSSIIASYSQSEDSAEEAIKVFHQMQIEGFQPNYVTLLAMISACTALRSVSHGRGVHGFILKYGLVSHLLVGNSLLNMYSKCGCLVDSSKIFREMSTRDNFSWSTLIGANGLHGQGKEALQLFLEMQERGVEPDAVTFVAILSACNHAGLVEEGKNLFNKALKDEKIPLSMEHYACHIDLLGRAGEVEEACEVVSRMPMKPSMRIWSSLVSACKAHARLEVAEILAHQLVKIEPENAANYTLLSMVYAESGNWVGVEQVRKFMRTEGLRKSYGYSRIELENEEL</sequence>
<feature type="repeat" description="PPR" evidence="2">
    <location>
        <begin position="322"/>
        <end position="357"/>
    </location>
</feature>
<feature type="repeat" description="PPR" evidence="2">
    <location>
        <begin position="459"/>
        <end position="493"/>
    </location>
</feature>
<feature type="repeat" description="PPR" evidence="2">
    <location>
        <begin position="118"/>
        <end position="152"/>
    </location>
</feature>
<dbReference type="InterPro" id="IPR046848">
    <property type="entry name" value="E_motif"/>
</dbReference>
<dbReference type="Proteomes" id="UP000585474">
    <property type="component" value="Unassembled WGS sequence"/>
</dbReference>
<dbReference type="GO" id="GO:0003729">
    <property type="term" value="F:mRNA binding"/>
    <property type="evidence" value="ECO:0007669"/>
    <property type="project" value="UniProtKB-ARBA"/>
</dbReference>
<dbReference type="InterPro" id="IPR011990">
    <property type="entry name" value="TPR-like_helical_dom_sf"/>
</dbReference>
<accession>A0A7J0DE49</accession>
<evidence type="ECO:0000256" key="2">
    <source>
        <dbReference type="PROSITE-ProRule" id="PRU00708"/>
    </source>
</evidence>
<dbReference type="Pfam" id="PF20431">
    <property type="entry name" value="E_motif"/>
    <property type="match status" value="1"/>
</dbReference>
<dbReference type="InterPro" id="IPR046960">
    <property type="entry name" value="PPR_At4g14850-like_plant"/>
</dbReference>
<organism evidence="3 4">
    <name type="scientific">Actinidia rufa</name>
    <dbReference type="NCBI Taxonomy" id="165716"/>
    <lineage>
        <taxon>Eukaryota</taxon>
        <taxon>Viridiplantae</taxon>
        <taxon>Streptophyta</taxon>
        <taxon>Embryophyta</taxon>
        <taxon>Tracheophyta</taxon>
        <taxon>Spermatophyta</taxon>
        <taxon>Magnoliopsida</taxon>
        <taxon>eudicotyledons</taxon>
        <taxon>Gunneridae</taxon>
        <taxon>Pentapetalae</taxon>
        <taxon>asterids</taxon>
        <taxon>Ericales</taxon>
        <taxon>Actinidiaceae</taxon>
        <taxon>Actinidia</taxon>
    </lineage>
</organism>
<evidence type="ECO:0000313" key="4">
    <source>
        <dbReference type="Proteomes" id="UP000585474"/>
    </source>
</evidence>
<keyword evidence="1" id="KW-0677">Repeat</keyword>
<feature type="repeat" description="PPR" evidence="2">
    <location>
        <begin position="220"/>
        <end position="254"/>
    </location>
</feature>
<feature type="repeat" description="PPR" evidence="2">
    <location>
        <begin position="424"/>
        <end position="458"/>
    </location>
</feature>
<dbReference type="Pfam" id="PF01535">
    <property type="entry name" value="PPR"/>
    <property type="match status" value="5"/>
</dbReference>
<evidence type="ECO:0000313" key="3">
    <source>
        <dbReference type="EMBL" id="GFS32602.1"/>
    </source>
</evidence>
<dbReference type="FunFam" id="1.25.40.10:FF:000090">
    <property type="entry name" value="Pentatricopeptide repeat-containing protein, chloroplastic"/>
    <property type="match status" value="1"/>
</dbReference>
<dbReference type="Pfam" id="PF13041">
    <property type="entry name" value="PPR_2"/>
    <property type="match status" value="3"/>
</dbReference>
<keyword evidence="4" id="KW-1185">Reference proteome</keyword>